<keyword evidence="2" id="KW-1185">Reference proteome</keyword>
<protein>
    <submittedName>
        <fullName evidence="1">Uncharacterized protein</fullName>
    </submittedName>
</protein>
<proteinExistence type="predicted"/>
<comment type="caution">
    <text evidence="1">The sequence shown here is derived from an EMBL/GenBank/DDBJ whole genome shotgun (WGS) entry which is preliminary data.</text>
</comment>
<dbReference type="Proteomes" id="UP001057402">
    <property type="component" value="Chromosome 4"/>
</dbReference>
<reference evidence="2" key="1">
    <citation type="journal article" date="2023" name="Front. Plant Sci.">
        <title>Chromosomal-level genome assembly of Melastoma candidum provides insights into trichome evolution.</title>
        <authorList>
            <person name="Zhong Y."/>
            <person name="Wu W."/>
            <person name="Sun C."/>
            <person name="Zou P."/>
            <person name="Liu Y."/>
            <person name="Dai S."/>
            <person name="Zhou R."/>
        </authorList>
    </citation>
    <scope>NUCLEOTIDE SEQUENCE [LARGE SCALE GENOMIC DNA]</scope>
</reference>
<gene>
    <name evidence="1" type="ORF">MLD38_012131</name>
</gene>
<name>A0ACB9R6F0_9MYRT</name>
<accession>A0ACB9R6F0</accession>
<evidence type="ECO:0000313" key="2">
    <source>
        <dbReference type="Proteomes" id="UP001057402"/>
    </source>
</evidence>
<evidence type="ECO:0000313" key="1">
    <source>
        <dbReference type="EMBL" id="KAI4374093.1"/>
    </source>
</evidence>
<organism evidence="1 2">
    <name type="scientific">Melastoma candidum</name>
    <dbReference type="NCBI Taxonomy" id="119954"/>
    <lineage>
        <taxon>Eukaryota</taxon>
        <taxon>Viridiplantae</taxon>
        <taxon>Streptophyta</taxon>
        <taxon>Embryophyta</taxon>
        <taxon>Tracheophyta</taxon>
        <taxon>Spermatophyta</taxon>
        <taxon>Magnoliopsida</taxon>
        <taxon>eudicotyledons</taxon>
        <taxon>Gunneridae</taxon>
        <taxon>Pentapetalae</taxon>
        <taxon>rosids</taxon>
        <taxon>malvids</taxon>
        <taxon>Myrtales</taxon>
        <taxon>Melastomataceae</taxon>
        <taxon>Melastomatoideae</taxon>
        <taxon>Melastomateae</taxon>
        <taxon>Melastoma</taxon>
    </lineage>
</organism>
<dbReference type="EMBL" id="CM042883">
    <property type="protein sequence ID" value="KAI4374093.1"/>
    <property type="molecule type" value="Genomic_DNA"/>
</dbReference>
<sequence>MCCHLYWCQIQNPWKPRRVAQVVRDRRRSVHLNLRVRLRVVMGATRVAGPSKIFPLVINVSVNKLFTFLIVQVFLKMGLFILRWQVSIEEMGQVWKTHRFWSKYVTEDDFLGPRHGFEMVNNGMASKQRYG</sequence>